<dbReference type="CDD" id="cd06267">
    <property type="entry name" value="PBP1_LacI_sugar_binding-like"/>
    <property type="match status" value="1"/>
</dbReference>
<name>A0A8J3K516_9ACTN</name>
<evidence type="ECO:0000256" key="2">
    <source>
        <dbReference type="ARBA" id="ARBA00023125"/>
    </source>
</evidence>
<dbReference type="PANTHER" id="PTHR30146">
    <property type="entry name" value="LACI-RELATED TRANSCRIPTIONAL REPRESSOR"/>
    <property type="match status" value="1"/>
</dbReference>
<dbReference type="AlphaFoldDB" id="A0A8J3K516"/>
<dbReference type="SMART" id="SM00354">
    <property type="entry name" value="HTH_LACI"/>
    <property type="match status" value="1"/>
</dbReference>
<dbReference type="PANTHER" id="PTHR30146:SF109">
    <property type="entry name" value="HTH-TYPE TRANSCRIPTIONAL REGULATOR GALS"/>
    <property type="match status" value="1"/>
</dbReference>
<evidence type="ECO:0000259" key="4">
    <source>
        <dbReference type="PROSITE" id="PS50932"/>
    </source>
</evidence>
<dbReference type="Pfam" id="PF13377">
    <property type="entry name" value="Peripla_BP_3"/>
    <property type="match status" value="1"/>
</dbReference>
<proteinExistence type="predicted"/>
<dbReference type="GO" id="GO:0000976">
    <property type="term" value="F:transcription cis-regulatory region binding"/>
    <property type="evidence" value="ECO:0007669"/>
    <property type="project" value="TreeGrafter"/>
</dbReference>
<dbReference type="PROSITE" id="PS50932">
    <property type="entry name" value="HTH_LACI_2"/>
    <property type="match status" value="1"/>
</dbReference>
<dbReference type="EMBL" id="BONG01000085">
    <property type="protein sequence ID" value="GIF94184.1"/>
    <property type="molecule type" value="Genomic_DNA"/>
</dbReference>
<dbReference type="Pfam" id="PF00356">
    <property type="entry name" value="LacI"/>
    <property type="match status" value="1"/>
</dbReference>
<keyword evidence="6" id="KW-1185">Reference proteome</keyword>
<organism evidence="5 6">
    <name type="scientific">Catellatospora chokoriensis</name>
    <dbReference type="NCBI Taxonomy" id="310353"/>
    <lineage>
        <taxon>Bacteria</taxon>
        <taxon>Bacillati</taxon>
        <taxon>Actinomycetota</taxon>
        <taxon>Actinomycetes</taxon>
        <taxon>Micromonosporales</taxon>
        <taxon>Micromonosporaceae</taxon>
        <taxon>Catellatospora</taxon>
    </lineage>
</organism>
<evidence type="ECO:0000256" key="3">
    <source>
        <dbReference type="ARBA" id="ARBA00023163"/>
    </source>
</evidence>
<evidence type="ECO:0000256" key="1">
    <source>
        <dbReference type="ARBA" id="ARBA00023015"/>
    </source>
</evidence>
<dbReference type="SUPFAM" id="SSF53822">
    <property type="entry name" value="Periplasmic binding protein-like I"/>
    <property type="match status" value="1"/>
</dbReference>
<dbReference type="InterPro" id="IPR000843">
    <property type="entry name" value="HTH_LacI"/>
</dbReference>
<evidence type="ECO:0000313" key="5">
    <source>
        <dbReference type="EMBL" id="GIF94184.1"/>
    </source>
</evidence>
<sequence>MNRSKPTIDDVARMAGVSRATASRVINNAPGASGPLRVRVHEAVARLGYRPNEAARALASGRPRVVDVIAVSCNLPGGWLGSNPYYSRILAGMMPLLEGMGAQLRVHALSHESAAEALDEIAAGVTLGAVLSDITPALAARFHRRCRRVVSLVPTAATVPAMVADNIGGACAAVTQLHRLGRRRIAAIHGPAISTCAADRRIGHLRAIQRLGLADISADAAFTREGGYDAAQRLLEQHPDLDAVFVACDLMAAGVVQALTAGGRRVPEDVSVIGFDDSVAAICTNPPLTTMRLPVEEMAAAAVRLLVSGDISPGHRELFPAELIVRQSTARRSKVGPGIGGS</sequence>
<dbReference type="SUPFAM" id="SSF47413">
    <property type="entry name" value="lambda repressor-like DNA-binding domains"/>
    <property type="match status" value="1"/>
</dbReference>
<dbReference type="PROSITE" id="PS00356">
    <property type="entry name" value="HTH_LACI_1"/>
    <property type="match status" value="1"/>
</dbReference>
<dbReference type="RefSeq" id="WP_191838319.1">
    <property type="nucleotide sequence ID" value="NZ_BAAALB010000003.1"/>
</dbReference>
<keyword evidence="3" id="KW-0804">Transcription</keyword>
<accession>A0A8J3K516</accession>
<dbReference type="Gene3D" id="3.40.50.2300">
    <property type="match status" value="2"/>
</dbReference>
<feature type="domain" description="HTH lacI-type" evidence="4">
    <location>
        <begin position="6"/>
        <end position="60"/>
    </location>
</feature>
<dbReference type="Proteomes" id="UP000619293">
    <property type="component" value="Unassembled WGS sequence"/>
</dbReference>
<keyword evidence="2" id="KW-0238">DNA-binding</keyword>
<comment type="caution">
    <text evidence="5">The sequence shown here is derived from an EMBL/GenBank/DDBJ whole genome shotgun (WGS) entry which is preliminary data.</text>
</comment>
<dbReference type="CDD" id="cd01392">
    <property type="entry name" value="HTH_LacI"/>
    <property type="match status" value="1"/>
</dbReference>
<dbReference type="Gene3D" id="1.10.260.40">
    <property type="entry name" value="lambda repressor-like DNA-binding domains"/>
    <property type="match status" value="1"/>
</dbReference>
<protein>
    <submittedName>
        <fullName evidence="5">LacI family transcriptional regulator</fullName>
    </submittedName>
</protein>
<reference evidence="5 6" key="1">
    <citation type="submission" date="2021-01" db="EMBL/GenBank/DDBJ databases">
        <title>Whole genome shotgun sequence of Catellatospora chokoriensis NBRC 107358.</title>
        <authorList>
            <person name="Komaki H."/>
            <person name="Tamura T."/>
        </authorList>
    </citation>
    <scope>NUCLEOTIDE SEQUENCE [LARGE SCALE GENOMIC DNA]</scope>
    <source>
        <strain evidence="5 6">NBRC 107358</strain>
    </source>
</reference>
<keyword evidence="1" id="KW-0805">Transcription regulation</keyword>
<evidence type="ECO:0000313" key="6">
    <source>
        <dbReference type="Proteomes" id="UP000619293"/>
    </source>
</evidence>
<gene>
    <name evidence="5" type="ORF">Cch02nite_76280</name>
</gene>
<dbReference type="PRINTS" id="PR00036">
    <property type="entry name" value="HTHLACI"/>
</dbReference>
<dbReference type="InterPro" id="IPR010982">
    <property type="entry name" value="Lambda_DNA-bd_dom_sf"/>
</dbReference>
<dbReference type="InterPro" id="IPR028082">
    <property type="entry name" value="Peripla_BP_I"/>
</dbReference>
<dbReference type="GO" id="GO:0003700">
    <property type="term" value="F:DNA-binding transcription factor activity"/>
    <property type="evidence" value="ECO:0007669"/>
    <property type="project" value="TreeGrafter"/>
</dbReference>
<dbReference type="InterPro" id="IPR046335">
    <property type="entry name" value="LacI/GalR-like_sensor"/>
</dbReference>